<dbReference type="SUPFAM" id="SSF53756">
    <property type="entry name" value="UDP-Glycosyltransferase/glycogen phosphorylase"/>
    <property type="match status" value="1"/>
</dbReference>
<dbReference type="AlphaFoldDB" id="A0A7S9NFW6"/>
<name>A0A7S9NFW6_9BACT</name>
<sequence>MKKIIFYNPYIEQWYGKNVFNFVTRRQHVHKYWYILENIIKKYHSNVYIYLDLKENSFYRTFFKSPFICKIFALFEFLFWCVLNKVNFFKLNIIFNIDGVEREDALVAFAFKNIKDDFKMVQFSKAKCKKFFFLNHYHIYTSKISDNLKKVGVYRFLAESDLAKNSEYFKHYFQWYKNSVLLLPYVYNKRFILLKDFNMRENLCLATGSLFYFKRTEDIIDCIDFYNTDTLHPMRKEIYEKQDELKDVIFSRISDLTSEIQSKEVLGKSIIKDFFAKIYNLFYVKQKEYYKFDMVNEYNKYKMFIVPEEITGLPAIGFVEGMACGAAFIGLSSPIYKDMGLIENFHYISYDGSLKDLVKKIRYFQLHNDELQRIAKNGYEFVINNFNGEKIAQQFLNYLNNE</sequence>
<dbReference type="EMBL" id="CP049274">
    <property type="protein sequence ID" value="QPH85020.1"/>
    <property type="molecule type" value="Genomic_DNA"/>
</dbReference>
<feature type="domain" description="Spore protein YkvP/CgeB glycosyl transferase-like" evidence="1">
    <location>
        <begin position="290"/>
        <end position="396"/>
    </location>
</feature>
<gene>
    <name evidence="2" type="ORF">CVT06_07965</name>
</gene>
<proteinExistence type="predicted"/>
<dbReference type="InterPro" id="IPR055259">
    <property type="entry name" value="YkvP/CgeB_Glyco_trans-like"/>
</dbReference>
<dbReference type="Pfam" id="PF13524">
    <property type="entry name" value="Glyco_trans_1_2"/>
    <property type="match status" value="1"/>
</dbReference>
<keyword evidence="2" id="KW-0808">Transferase</keyword>
<organism evidence="2 3">
    <name type="scientific">Campylobacter concisus</name>
    <dbReference type="NCBI Taxonomy" id="199"/>
    <lineage>
        <taxon>Bacteria</taxon>
        <taxon>Pseudomonadati</taxon>
        <taxon>Campylobacterota</taxon>
        <taxon>Epsilonproteobacteria</taxon>
        <taxon>Campylobacterales</taxon>
        <taxon>Campylobacteraceae</taxon>
        <taxon>Campylobacter</taxon>
    </lineage>
</organism>
<evidence type="ECO:0000313" key="2">
    <source>
        <dbReference type="EMBL" id="QPH85020.1"/>
    </source>
</evidence>
<evidence type="ECO:0000313" key="3">
    <source>
        <dbReference type="Proteomes" id="UP000594630"/>
    </source>
</evidence>
<reference evidence="2 3" key="1">
    <citation type="journal article" date="2018" name="Emerg. Microbes Infect.">
        <title>Genomic analysis of oral Campylobacter concisus strains identified a potential bacterial molecular marker associated with active Crohn's disease.</title>
        <authorList>
            <person name="Liu F."/>
            <person name="Ma R."/>
            <person name="Tay C.Y.A."/>
            <person name="Octavia S."/>
            <person name="Lan R."/>
            <person name="Chung H.K.L."/>
            <person name="Riordan S.M."/>
            <person name="Grimm M.C."/>
            <person name="Leong R.W."/>
            <person name="Tanaka M.M."/>
            <person name="Connor S."/>
            <person name="Zhang L."/>
        </authorList>
    </citation>
    <scope>NUCLEOTIDE SEQUENCE [LARGE SCALE GENOMIC DNA]</scope>
    <source>
        <strain evidence="2 3">P10CDO-S2</strain>
    </source>
</reference>
<evidence type="ECO:0000259" key="1">
    <source>
        <dbReference type="Pfam" id="PF13524"/>
    </source>
</evidence>
<accession>A0A7S9NFW6</accession>
<dbReference type="Proteomes" id="UP000594630">
    <property type="component" value="Chromosome"/>
</dbReference>
<dbReference type="GO" id="GO:0016740">
    <property type="term" value="F:transferase activity"/>
    <property type="evidence" value="ECO:0007669"/>
    <property type="project" value="UniProtKB-KW"/>
</dbReference>
<protein>
    <submittedName>
        <fullName evidence="2">Glycosyltransferase</fullName>
    </submittedName>
</protein>
<dbReference type="Gene3D" id="3.40.50.2000">
    <property type="entry name" value="Glycogen Phosphorylase B"/>
    <property type="match status" value="1"/>
</dbReference>
<dbReference type="RefSeq" id="WP_107793370.1">
    <property type="nucleotide sequence ID" value="NZ_CP049274.1"/>
</dbReference>